<evidence type="ECO:0000313" key="7">
    <source>
        <dbReference type="EMBL" id="GMJ06407.1"/>
    </source>
</evidence>
<dbReference type="GO" id="GO:0046983">
    <property type="term" value="F:protein dimerization activity"/>
    <property type="evidence" value="ECO:0007669"/>
    <property type="project" value="InterPro"/>
</dbReference>
<organism evidence="7 8">
    <name type="scientific">Hibiscus trionum</name>
    <name type="common">Flower of an hour</name>
    <dbReference type="NCBI Taxonomy" id="183268"/>
    <lineage>
        <taxon>Eukaryota</taxon>
        <taxon>Viridiplantae</taxon>
        <taxon>Streptophyta</taxon>
        <taxon>Embryophyta</taxon>
        <taxon>Tracheophyta</taxon>
        <taxon>Spermatophyta</taxon>
        <taxon>Magnoliopsida</taxon>
        <taxon>eudicotyledons</taxon>
        <taxon>Gunneridae</taxon>
        <taxon>Pentapetalae</taxon>
        <taxon>rosids</taxon>
        <taxon>malvids</taxon>
        <taxon>Malvales</taxon>
        <taxon>Malvaceae</taxon>
        <taxon>Malvoideae</taxon>
        <taxon>Hibiscus</taxon>
    </lineage>
</organism>
<dbReference type="GO" id="GO:0000977">
    <property type="term" value="F:RNA polymerase II transcription regulatory region sequence-specific DNA binding"/>
    <property type="evidence" value="ECO:0007669"/>
    <property type="project" value="TreeGrafter"/>
</dbReference>
<dbReference type="PANTHER" id="PTHR13935:SF63">
    <property type="entry name" value="BHLH DOMAIN-CONTAINING PROTEIN"/>
    <property type="match status" value="1"/>
</dbReference>
<dbReference type="GO" id="GO:0090575">
    <property type="term" value="C:RNA polymerase II transcription regulator complex"/>
    <property type="evidence" value="ECO:0007669"/>
    <property type="project" value="TreeGrafter"/>
</dbReference>
<feature type="coiled-coil region" evidence="5">
    <location>
        <begin position="106"/>
        <end position="133"/>
    </location>
</feature>
<sequence>MATPSFSTFFLANYKQPQTVPVCVYNNTKTSHLPARSTPMELQMEDLAQNWGSNRGTKRSRCSSTKVERKIVEKNRRNRMKDLYSMLKSLLPHHNSKELLTVPEQIDEAVDYIKRLQTRLKEFRERKESLMGRKRFQNCTGEGAEIRINETGSAMEVALTTAPDDCQFMFHKMIRIFHDDGGDVVNANFWVVGNTVFHIVHAEIASPGAAKTIKEKLNKFVNGTSGSEDEVEQELSWDYEFDPEKWDFSIM</sequence>
<dbReference type="OrthoDB" id="752507at2759"/>
<dbReference type="Pfam" id="PF00010">
    <property type="entry name" value="HLH"/>
    <property type="match status" value="1"/>
</dbReference>
<dbReference type="Gene3D" id="4.10.280.10">
    <property type="entry name" value="Helix-loop-helix DNA-binding domain"/>
    <property type="match status" value="1"/>
</dbReference>
<dbReference type="CDD" id="cd18914">
    <property type="entry name" value="bHLH_AtORG2_like"/>
    <property type="match status" value="1"/>
</dbReference>
<dbReference type="AlphaFoldDB" id="A0A9W7J4B1"/>
<keyword evidence="8" id="KW-1185">Reference proteome</keyword>
<evidence type="ECO:0000259" key="6">
    <source>
        <dbReference type="PROSITE" id="PS50888"/>
    </source>
</evidence>
<evidence type="ECO:0000313" key="8">
    <source>
        <dbReference type="Proteomes" id="UP001165190"/>
    </source>
</evidence>
<dbReference type="InterPro" id="IPR036638">
    <property type="entry name" value="HLH_DNA-bd_sf"/>
</dbReference>
<name>A0A9W7J4B1_HIBTR</name>
<proteinExistence type="predicted"/>
<keyword evidence="2" id="KW-0805">Transcription regulation</keyword>
<dbReference type="SMART" id="SM00353">
    <property type="entry name" value="HLH"/>
    <property type="match status" value="1"/>
</dbReference>
<evidence type="ECO:0000256" key="5">
    <source>
        <dbReference type="SAM" id="Coils"/>
    </source>
</evidence>
<accession>A0A9W7J4B1</accession>
<evidence type="ECO:0000256" key="2">
    <source>
        <dbReference type="ARBA" id="ARBA00023015"/>
    </source>
</evidence>
<evidence type="ECO:0000256" key="3">
    <source>
        <dbReference type="ARBA" id="ARBA00023163"/>
    </source>
</evidence>
<reference evidence="7" key="1">
    <citation type="submission" date="2023-05" db="EMBL/GenBank/DDBJ databases">
        <title>Genome and transcriptome analyses reveal genes involved in the formation of fine ridges on petal epidermal cells in Hibiscus trionum.</title>
        <authorList>
            <person name="Koshimizu S."/>
            <person name="Masuda S."/>
            <person name="Ishii T."/>
            <person name="Shirasu K."/>
            <person name="Hoshino A."/>
            <person name="Arita M."/>
        </authorList>
    </citation>
    <scope>NUCLEOTIDE SEQUENCE</scope>
    <source>
        <strain evidence="7">Hamamatsu line</strain>
    </source>
</reference>
<dbReference type="InterPro" id="IPR015660">
    <property type="entry name" value="MASH1/Ascl1a-like"/>
</dbReference>
<dbReference type="EMBL" id="BSYR01000045">
    <property type="protein sequence ID" value="GMJ06407.1"/>
    <property type="molecule type" value="Genomic_DNA"/>
</dbReference>
<dbReference type="PROSITE" id="PS50888">
    <property type="entry name" value="BHLH"/>
    <property type="match status" value="1"/>
</dbReference>
<protein>
    <recommendedName>
        <fullName evidence="6">BHLH domain-containing protein</fullName>
    </recommendedName>
</protein>
<comment type="subcellular location">
    <subcellularLocation>
        <location evidence="1">Nucleus</location>
    </subcellularLocation>
</comment>
<feature type="domain" description="BHLH" evidence="6">
    <location>
        <begin position="64"/>
        <end position="116"/>
    </location>
</feature>
<dbReference type="InterPro" id="IPR011598">
    <property type="entry name" value="bHLH_dom"/>
</dbReference>
<dbReference type="Proteomes" id="UP001165190">
    <property type="component" value="Unassembled WGS sequence"/>
</dbReference>
<keyword evidence="4" id="KW-0539">Nucleus</keyword>
<keyword evidence="3" id="KW-0804">Transcription</keyword>
<gene>
    <name evidence="7" type="ORF">HRI_004310000</name>
</gene>
<dbReference type="PANTHER" id="PTHR13935">
    <property type="entry name" value="ACHAETE-SCUTE TRANSCRIPTION FACTOR-RELATED"/>
    <property type="match status" value="1"/>
</dbReference>
<comment type="caution">
    <text evidence="7">The sequence shown here is derived from an EMBL/GenBank/DDBJ whole genome shotgun (WGS) entry which is preliminary data.</text>
</comment>
<evidence type="ECO:0000256" key="1">
    <source>
        <dbReference type="ARBA" id="ARBA00004123"/>
    </source>
</evidence>
<dbReference type="SUPFAM" id="SSF47459">
    <property type="entry name" value="HLH, helix-loop-helix DNA-binding domain"/>
    <property type="match status" value="1"/>
</dbReference>
<keyword evidence="5" id="KW-0175">Coiled coil</keyword>
<dbReference type="GO" id="GO:0000981">
    <property type="term" value="F:DNA-binding transcription factor activity, RNA polymerase II-specific"/>
    <property type="evidence" value="ECO:0007669"/>
    <property type="project" value="TreeGrafter"/>
</dbReference>
<evidence type="ECO:0000256" key="4">
    <source>
        <dbReference type="ARBA" id="ARBA00023242"/>
    </source>
</evidence>